<dbReference type="GeneID" id="89288630"/>
<keyword evidence="2 5" id="KW-0808">Transferase</keyword>
<comment type="catalytic activity">
    <reaction evidence="5">
        <text>(6R)-5,10-methylene-5,6,7,8-tetrahydrofolate + 3-methyl-2-oxobutanoate + H2O = 2-dehydropantoate + (6S)-5,6,7,8-tetrahydrofolate</text>
        <dbReference type="Rhea" id="RHEA:11824"/>
        <dbReference type="ChEBI" id="CHEBI:11561"/>
        <dbReference type="ChEBI" id="CHEBI:11851"/>
        <dbReference type="ChEBI" id="CHEBI:15377"/>
        <dbReference type="ChEBI" id="CHEBI:15636"/>
        <dbReference type="ChEBI" id="CHEBI:57453"/>
        <dbReference type="EC" id="2.1.2.11"/>
    </reaction>
</comment>
<feature type="binding site" evidence="5">
    <location>
        <begin position="48"/>
        <end position="49"/>
    </location>
    <ligand>
        <name>3-methyl-2-oxobutanoate</name>
        <dbReference type="ChEBI" id="CHEBI:11851"/>
    </ligand>
</feature>
<feature type="binding site" evidence="5">
    <location>
        <position position="48"/>
    </location>
    <ligand>
        <name>Mg(2+)</name>
        <dbReference type="ChEBI" id="CHEBI:18420"/>
    </ligand>
</feature>
<keyword evidence="4 5" id="KW-0173">Coenzyme A biosynthesis</keyword>
<dbReference type="NCBIfam" id="NF001452">
    <property type="entry name" value="PRK00311.1"/>
    <property type="match status" value="1"/>
</dbReference>
<keyword evidence="7" id="KW-1185">Reference proteome</keyword>
<comment type="similarity">
    <text evidence="1 5">Belongs to the PanB family.</text>
</comment>
<evidence type="ECO:0000313" key="7">
    <source>
        <dbReference type="Proteomes" id="UP001341135"/>
    </source>
</evidence>
<keyword evidence="3 5" id="KW-0460">Magnesium</keyword>
<dbReference type="PANTHER" id="PTHR20881:SF0">
    <property type="entry name" value="3-METHYL-2-OXOBUTANOATE HYDROXYMETHYLTRANSFERASE"/>
    <property type="match status" value="1"/>
</dbReference>
<dbReference type="PANTHER" id="PTHR20881">
    <property type="entry name" value="3-METHYL-2-OXOBUTANOATE HYDROXYMETHYLTRANSFERASE"/>
    <property type="match status" value="1"/>
</dbReference>
<evidence type="ECO:0000256" key="1">
    <source>
        <dbReference type="ARBA" id="ARBA00008676"/>
    </source>
</evidence>
<dbReference type="EC" id="2.1.2.11" evidence="5"/>
<comment type="pathway">
    <text evidence="5">Cofactor biosynthesis; coenzyme A biosynthesis.</text>
</comment>
<dbReference type="InterPro" id="IPR003700">
    <property type="entry name" value="Pantoate_hydroxy_MeTrfase"/>
</dbReference>
<dbReference type="HAMAP" id="MF_00156">
    <property type="entry name" value="PanB"/>
    <property type="match status" value="1"/>
</dbReference>
<protein>
    <recommendedName>
        <fullName evidence="5">3-methyl-2-oxobutanoate hydroxymethyltransferase</fullName>
        <ecNumber evidence="5">2.1.2.11</ecNumber>
    </recommendedName>
    <alternativeName>
        <fullName evidence="5">Ketopantoate hydroxymethyltransferase</fullName>
        <shortName evidence="5">KPHMT</shortName>
    </alternativeName>
</protein>
<dbReference type="Pfam" id="PF02548">
    <property type="entry name" value="Pantoate_transf"/>
    <property type="match status" value="1"/>
</dbReference>
<dbReference type="SUPFAM" id="SSF51621">
    <property type="entry name" value="Phosphoenolpyruvate/pyruvate domain"/>
    <property type="match status" value="1"/>
</dbReference>
<feature type="binding site" evidence="5">
    <location>
        <position position="87"/>
    </location>
    <ligand>
        <name>3-methyl-2-oxobutanoate</name>
        <dbReference type="ChEBI" id="CHEBI:11851"/>
    </ligand>
</feature>
<sequence>MAGREKVTVRHVLKAKKRGEKLVMVTAYDTPTARLADEAGVDMILVGDSLGMVVLGLPSTLQVTMEDMVRHTAAVARAQPRAMIVGDMPFMSYEASVSEAVRNAGKLLAAGADAVKIEGGSLYTDVIKAMRRAGIPVMAHVGLTPQKHKLLGGYRLVGKTAEEALEVIRDAEEAAEAGAFAVVVEFTAWEVAREITRRIPVPTICIGSGPYCDGQVLVIHDLLGLTPSPPPFAKRYADLASIIRSAVEAYAREVRSGQFPSSEMYWGMKSGEYQRLQKLLGSSEDTKESQDG</sequence>
<reference evidence="6 7" key="1">
    <citation type="submission" date="2023-09" db="EMBL/GenBank/DDBJ databases">
        <title>Pyrofollis japonicus gen. nov. sp. nov., a novel member of the family Pyrodictiaceae isolated from the Iheya North hydrothermal field.</title>
        <authorList>
            <person name="Miyazaki U."/>
            <person name="Sanari M."/>
            <person name="Tame A."/>
            <person name="Kitajima M."/>
            <person name="Okamoto A."/>
            <person name="Sawayama S."/>
            <person name="Miyazaki J."/>
            <person name="Takai K."/>
            <person name="Nakagawa S."/>
        </authorList>
    </citation>
    <scope>NUCLEOTIDE SEQUENCE [LARGE SCALE GENOMIC DNA]</scope>
    <source>
        <strain evidence="6 7">AV2</strain>
    </source>
</reference>
<evidence type="ECO:0000313" key="6">
    <source>
        <dbReference type="EMBL" id="BES81033.1"/>
    </source>
</evidence>
<dbReference type="Proteomes" id="UP001341135">
    <property type="component" value="Chromosome"/>
</dbReference>
<dbReference type="EMBL" id="AP028907">
    <property type="protein sequence ID" value="BES81033.1"/>
    <property type="molecule type" value="Genomic_DNA"/>
</dbReference>
<feature type="binding site" evidence="5">
    <location>
        <position position="87"/>
    </location>
    <ligand>
        <name>Mg(2+)</name>
        <dbReference type="ChEBI" id="CHEBI:18420"/>
    </ligand>
</feature>
<accession>A0ABM8IXY5</accession>
<dbReference type="InterPro" id="IPR015813">
    <property type="entry name" value="Pyrv/PenolPyrv_kinase-like_dom"/>
</dbReference>
<comment type="subcellular location">
    <subcellularLocation>
        <location evidence="5">Cytoplasm</location>
    </subcellularLocation>
</comment>
<dbReference type="RefSeq" id="WP_338251777.1">
    <property type="nucleotide sequence ID" value="NZ_AP028907.1"/>
</dbReference>
<feature type="binding site" evidence="5">
    <location>
        <position position="116"/>
    </location>
    <ligand>
        <name>3-methyl-2-oxobutanoate</name>
        <dbReference type="ChEBI" id="CHEBI:11851"/>
    </ligand>
</feature>
<evidence type="ECO:0000256" key="4">
    <source>
        <dbReference type="ARBA" id="ARBA00022993"/>
    </source>
</evidence>
<dbReference type="PIRSF" id="PIRSF000388">
    <property type="entry name" value="Pantoate_hydroxy_MeTrfase"/>
    <property type="match status" value="1"/>
</dbReference>
<dbReference type="InterPro" id="IPR040442">
    <property type="entry name" value="Pyrv_kinase-like_dom_sf"/>
</dbReference>
<proteinExistence type="inferred from homology"/>
<dbReference type="CDD" id="cd06557">
    <property type="entry name" value="KPHMT-like"/>
    <property type="match status" value="1"/>
</dbReference>
<comment type="cofactor">
    <cofactor evidence="5">
        <name>Mg(2+)</name>
        <dbReference type="ChEBI" id="CHEBI:18420"/>
    </cofactor>
    <text evidence="5">Binds 1 Mg(2+) ion per subunit.</text>
</comment>
<dbReference type="Gene3D" id="3.20.20.60">
    <property type="entry name" value="Phosphoenolpyruvate-binding domains"/>
    <property type="match status" value="1"/>
</dbReference>
<evidence type="ECO:0000256" key="3">
    <source>
        <dbReference type="ARBA" id="ARBA00022842"/>
    </source>
</evidence>
<gene>
    <name evidence="5 6" type="primary">panB</name>
    <name evidence="6" type="ORF">PABY_06000</name>
</gene>
<keyword evidence="5" id="KW-0479">Metal-binding</keyword>
<evidence type="ECO:0000256" key="5">
    <source>
        <dbReference type="HAMAP-Rule" id="MF_00156"/>
    </source>
</evidence>
<comment type="function">
    <text evidence="5">Catalyzes the reversible reaction in which hydroxymethyl group from 5,10-methylenetetrahydrofolate is transferred onto alpha-ketoisovalerate to form ketopantoate.</text>
</comment>
<organism evidence="6 7">
    <name type="scientific">Pyrodictium abyssi</name>
    <dbReference type="NCBI Taxonomy" id="54256"/>
    <lineage>
        <taxon>Archaea</taxon>
        <taxon>Thermoproteota</taxon>
        <taxon>Thermoprotei</taxon>
        <taxon>Desulfurococcales</taxon>
        <taxon>Pyrodictiaceae</taxon>
        <taxon>Pyrodictium</taxon>
    </lineage>
</organism>
<name>A0ABM8IXY5_9CREN</name>
<feature type="active site" description="Proton acceptor" evidence="5">
    <location>
        <position position="185"/>
    </location>
</feature>
<keyword evidence="5" id="KW-0963">Cytoplasm</keyword>
<evidence type="ECO:0000256" key="2">
    <source>
        <dbReference type="ARBA" id="ARBA00022679"/>
    </source>
</evidence>
<comment type="subunit">
    <text evidence="5">Homodecamer; pentamer of dimers.</text>
</comment>
<dbReference type="NCBIfam" id="TIGR00222">
    <property type="entry name" value="panB"/>
    <property type="match status" value="1"/>
</dbReference>
<feature type="binding site" evidence="5">
    <location>
        <position position="118"/>
    </location>
    <ligand>
        <name>Mg(2+)</name>
        <dbReference type="ChEBI" id="CHEBI:18420"/>
    </ligand>
</feature>